<dbReference type="RefSeq" id="WP_318599880.1">
    <property type="nucleotide sequence ID" value="NZ_JAWSTH010000087.1"/>
</dbReference>
<dbReference type="SUPFAM" id="SSF49464">
    <property type="entry name" value="Carboxypeptidase regulatory domain-like"/>
    <property type="match status" value="1"/>
</dbReference>
<feature type="signal peptide" evidence="1">
    <location>
        <begin position="1"/>
        <end position="37"/>
    </location>
</feature>
<organism evidence="2 3">
    <name type="scientific">Conexibacter stalactiti</name>
    <dbReference type="NCBI Taxonomy" id="1940611"/>
    <lineage>
        <taxon>Bacteria</taxon>
        <taxon>Bacillati</taxon>
        <taxon>Actinomycetota</taxon>
        <taxon>Thermoleophilia</taxon>
        <taxon>Solirubrobacterales</taxon>
        <taxon>Conexibacteraceae</taxon>
        <taxon>Conexibacter</taxon>
    </lineage>
</organism>
<gene>
    <name evidence="2" type="ORF">R7226_23915</name>
</gene>
<protein>
    <submittedName>
        <fullName evidence="2">Carboxypeptidase-like regulatory domain-containing protein</fullName>
    </submittedName>
</protein>
<reference evidence="2 3" key="2">
    <citation type="submission" date="2023-10" db="EMBL/GenBank/DDBJ databases">
        <authorList>
            <person name="Han X.F."/>
        </authorList>
    </citation>
    <scope>NUCLEOTIDE SEQUENCE [LARGE SCALE GENOMIC DNA]</scope>
    <source>
        <strain evidence="2 3">KCTC 39840</strain>
    </source>
</reference>
<accession>A0ABU4HVW7</accession>
<comment type="caution">
    <text evidence="2">The sequence shown here is derived from an EMBL/GenBank/DDBJ whole genome shotgun (WGS) entry which is preliminary data.</text>
</comment>
<dbReference type="Proteomes" id="UP001284601">
    <property type="component" value="Unassembled WGS sequence"/>
</dbReference>
<keyword evidence="3" id="KW-1185">Reference proteome</keyword>
<proteinExistence type="predicted"/>
<evidence type="ECO:0000313" key="2">
    <source>
        <dbReference type="EMBL" id="MDW5597416.1"/>
    </source>
</evidence>
<name>A0ABU4HVW7_9ACTN</name>
<reference evidence="3" key="1">
    <citation type="submission" date="2023-07" db="EMBL/GenBank/DDBJ databases">
        <title>Conexibacter stalactiti sp. nov., isolated from stalactites in a lava cave and emended description of the genus Conexibacter.</title>
        <authorList>
            <person name="Lee S.D."/>
        </authorList>
    </citation>
    <scope>NUCLEOTIDE SEQUENCE [LARGE SCALE GENOMIC DNA]</scope>
    <source>
        <strain evidence="3">KCTC 39840</strain>
    </source>
</reference>
<evidence type="ECO:0000313" key="3">
    <source>
        <dbReference type="Proteomes" id="UP001284601"/>
    </source>
</evidence>
<sequence length="549" mass="58277">MSVVRALLTMSPARRRWLTTVAALVLLAAAGAARAPAAEAGSYAIHVCRTPDGGRVEMAPWAIAKPSNASKWAARDNCGGGPFELELSPAGRHPADDYILARFLAPPDTSIDAYQFYRSVQLARRYGWRLRERTAAGFTEVDKCWATSGCAGKGDRAVPFGSSNLLEASGLNGIVSLEAVLSCAITDGSEEECPATAPGARLQLHGGIITIRDDHDPSFATTPSGPLVDTTRTLNGRQPVAIAVADKGGGVYQAHIEVDGRIVETHAIDAQGGACAPPFRAPVPCKLNASAQISLDTAALSDGEHQLRIIVTDATQTNSTAWGPVSIRTANTFCNPAPVSRALGLTTQILRGKRRPRTVVTTPYGRRVRVTGRLTTPSGAPVAGVPLCAVSQDAIANAPLRQIGSVTTDGDGRFSLVVAKGPSRRITFVHRVADGAVADSVVVRARARVELRGAHRSLRNGDTLRLRGRLGAGPYPASGALVELQTKRTGGWQTFGTTRTDRSGRFDYDYTFTRTVGTQKYVMRARVAQQPSYPYATGGSKPVRIFVYG</sequence>
<feature type="chain" id="PRO_5045213916" evidence="1">
    <location>
        <begin position="38"/>
        <end position="549"/>
    </location>
</feature>
<evidence type="ECO:0000256" key="1">
    <source>
        <dbReference type="SAM" id="SignalP"/>
    </source>
</evidence>
<dbReference type="PROSITE" id="PS51318">
    <property type="entry name" value="TAT"/>
    <property type="match status" value="1"/>
</dbReference>
<keyword evidence="1" id="KW-0732">Signal</keyword>
<dbReference type="EMBL" id="JAWSTH010000087">
    <property type="protein sequence ID" value="MDW5597416.1"/>
    <property type="molecule type" value="Genomic_DNA"/>
</dbReference>
<dbReference type="InterPro" id="IPR008969">
    <property type="entry name" value="CarboxyPept-like_regulatory"/>
</dbReference>
<dbReference type="InterPro" id="IPR006311">
    <property type="entry name" value="TAT_signal"/>
</dbReference>